<evidence type="ECO:0000256" key="1">
    <source>
        <dbReference type="SAM" id="MobiDB-lite"/>
    </source>
</evidence>
<reference evidence="3 4" key="2">
    <citation type="journal article" date="2006" name="J. Microbiol. Methods">
        <title>Genomic flank-sequencing of plasposon insertion sites for rapid identification of functional genes.</title>
        <authorList>
            <person name="Leveau J.H."/>
            <person name="Gerards S."/>
            <person name="Fritsche K."/>
            <person name="Zondag G."/>
            <person name="van Veen J.A."/>
        </authorList>
    </citation>
    <scope>NUCLEOTIDE SEQUENCE [LARGE SCALE GENOMIC DNA]</scope>
    <source>
        <strain evidence="3 4">Ter331</strain>
    </source>
</reference>
<reference evidence="3 4" key="3">
    <citation type="journal article" date="2008" name="FEMS Microbiol. Ecol.">
        <title>Identification and characterization of genes underlying chitinolysis in Collimonas fungivorans Ter331.</title>
        <authorList>
            <person name="Fritsche K."/>
            <person name="de Boer W."/>
            <person name="Gerards S."/>
            <person name="van den Berg M."/>
            <person name="van Veen J.A."/>
            <person name="Leveau J.H."/>
        </authorList>
    </citation>
    <scope>NUCLEOTIDE SEQUENCE [LARGE SCALE GENOMIC DNA]</scope>
    <source>
        <strain evidence="3 4">Ter331</strain>
    </source>
</reference>
<feature type="region of interest" description="Disordered" evidence="1">
    <location>
        <begin position="94"/>
        <end position="134"/>
    </location>
</feature>
<dbReference type="AlphaFoldDB" id="G0AFA9"/>
<feature type="region of interest" description="Disordered" evidence="1">
    <location>
        <begin position="150"/>
        <end position="190"/>
    </location>
</feature>
<proteinExistence type="predicted"/>
<dbReference type="InterPro" id="IPR021457">
    <property type="entry name" value="DUF3108"/>
</dbReference>
<gene>
    <name evidence="3" type="ordered locus">CFU_4014</name>
</gene>
<keyword evidence="2" id="KW-0812">Transmembrane</keyword>
<organism evidence="3 4">
    <name type="scientific">Collimonas fungivorans (strain Ter331)</name>
    <dbReference type="NCBI Taxonomy" id="1005048"/>
    <lineage>
        <taxon>Bacteria</taxon>
        <taxon>Pseudomonadati</taxon>
        <taxon>Pseudomonadota</taxon>
        <taxon>Betaproteobacteria</taxon>
        <taxon>Burkholderiales</taxon>
        <taxon>Oxalobacteraceae</taxon>
        <taxon>Collimonas</taxon>
    </lineage>
</organism>
<evidence type="ECO:0000256" key="2">
    <source>
        <dbReference type="SAM" id="Phobius"/>
    </source>
</evidence>
<reference evidence="3 4" key="4">
    <citation type="journal article" date="2010" name="Environ. Microbiol.">
        <title>The bacterial genus Collimonas: mycophagy, weathering and other adaptive solutions to life in oligotrophic soil environments.</title>
        <authorList>
            <person name="Leveau J.H."/>
            <person name="Uroz S."/>
            <person name="de Boer W."/>
        </authorList>
    </citation>
    <scope>NUCLEOTIDE SEQUENCE [LARGE SCALE GENOMIC DNA]</scope>
    <source>
        <strain evidence="3 4">Ter331</strain>
    </source>
</reference>
<dbReference type="eggNOG" id="COG3170">
    <property type="taxonomic scope" value="Bacteria"/>
</dbReference>
<feature type="transmembrane region" description="Helical" evidence="2">
    <location>
        <begin position="47"/>
        <end position="64"/>
    </location>
</feature>
<dbReference type="KEGG" id="cfu:CFU_4014"/>
<keyword evidence="2" id="KW-1133">Transmembrane helix</keyword>
<dbReference type="Pfam" id="PF11306">
    <property type="entry name" value="DUF3108"/>
    <property type="match status" value="1"/>
</dbReference>
<evidence type="ECO:0000313" key="4">
    <source>
        <dbReference type="Proteomes" id="UP000008392"/>
    </source>
</evidence>
<feature type="compositionally biased region" description="Low complexity" evidence="1">
    <location>
        <begin position="150"/>
        <end position="179"/>
    </location>
</feature>
<evidence type="ECO:0000313" key="3">
    <source>
        <dbReference type="EMBL" id="AEK63836.1"/>
    </source>
</evidence>
<dbReference type="Proteomes" id="UP000008392">
    <property type="component" value="Chromosome"/>
</dbReference>
<dbReference type="HOGENOM" id="CLU_050822_0_0_4"/>
<reference evidence="3 4" key="5">
    <citation type="journal article" date="2011" name="ISME J.">
        <title>Dual transcriptional profiling of a bacterial/fungal confrontation: Collimonas fungivorans versus Aspergillus niger.</title>
        <authorList>
            <person name="Mela F."/>
            <person name="Fritsche K."/>
            <person name="de Boer W."/>
            <person name="van Veen J.A."/>
            <person name="de Graaff L.H."/>
            <person name="van den Berg M."/>
            <person name="Leveau J.H."/>
        </authorList>
    </citation>
    <scope>NUCLEOTIDE SEQUENCE [LARGE SCALE GENOMIC DNA]</scope>
    <source>
        <strain evidence="3 4">Ter331</strain>
    </source>
</reference>
<dbReference type="STRING" id="1005048.CFU_4014"/>
<reference evidence="4" key="6">
    <citation type="submission" date="2011-05" db="EMBL/GenBank/DDBJ databases">
        <title>Complete sequence of Collimonas fungivorans Ter331.</title>
        <authorList>
            <person name="Leveau J.H."/>
        </authorList>
    </citation>
    <scope>NUCLEOTIDE SEQUENCE [LARGE SCALE GENOMIC DNA]</scope>
    <source>
        <strain evidence="4">Ter331</strain>
    </source>
</reference>
<evidence type="ECO:0008006" key="5">
    <source>
        <dbReference type="Google" id="ProtNLM"/>
    </source>
</evidence>
<feature type="compositionally biased region" description="Low complexity" evidence="1">
    <location>
        <begin position="112"/>
        <end position="127"/>
    </location>
</feature>
<name>G0AFA9_COLFT</name>
<sequence>MFICFAMAARLSCQLNHGGYVYTMRMSSSSASPTIPSNPFASRSRWLWVLLLTLLLHILLLVWGNRQFGVPAPVHRPEPMVMATLMPLPPVEKPVLLPQAPKPAPQTTKQVSKPSAPARPKAAPEPSVEVPDTPIRETVTPIIDAGPAAPATADAAAAAAPPAAEPAPAAQAEAAPPAGKHYQTNPPPSAELKYDVQALQKGQNYHGSGKITWQTDGGSYTVNGEAGILFFTVLDFKSEGEINGFGVAPVTFTQKRRNKPPTQTIFHRELNRIVFSSSPQSYPRSGGEQDRSSVVWQLASIGRGDSTQFAPGVVIDLFVAGPLDAETWRMQIVGQEKVNVDGNDVDTWHVIRIPEAGSHEQRLDIWLAPRQEWYPVKIRFTDKDNDYIDMSLSKLKQLGQTAAH</sequence>
<protein>
    <recommendedName>
        <fullName evidence="5">PROLIN-rich signal peptide protein</fullName>
    </recommendedName>
</protein>
<dbReference type="EMBL" id="CP002745">
    <property type="protein sequence ID" value="AEK63836.1"/>
    <property type="molecule type" value="Genomic_DNA"/>
</dbReference>
<reference evidence="3 4" key="1">
    <citation type="journal article" date="2004" name="Environ. Microbiol.">
        <title>Phylogeny-function analysis of (meta)genomic libraries: screening for expression of ribosomal RNA genes by large-insert library fluorescent in situ hybridization (LIL-FISH).</title>
        <authorList>
            <person name="Leveau J.H."/>
            <person name="Gerards S."/>
            <person name="de Boer W."/>
            <person name="van Veen J.A."/>
        </authorList>
    </citation>
    <scope>NUCLEOTIDE SEQUENCE [LARGE SCALE GENOMIC DNA]</scope>
    <source>
        <strain evidence="3 4">Ter331</strain>
    </source>
</reference>
<keyword evidence="4" id="KW-1185">Reference proteome</keyword>
<accession>G0AFA9</accession>
<keyword evidence="2" id="KW-0472">Membrane</keyword>